<evidence type="ECO:0000256" key="2">
    <source>
        <dbReference type="SAM" id="SignalP"/>
    </source>
</evidence>
<evidence type="ECO:0000256" key="1">
    <source>
        <dbReference type="SAM" id="MobiDB-lite"/>
    </source>
</evidence>
<dbReference type="EMBL" id="JAOPGA020000639">
    <property type="protein sequence ID" value="KAL0480199.1"/>
    <property type="molecule type" value="Genomic_DNA"/>
</dbReference>
<dbReference type="PANTHER" id="PTHR10579">
    <property type="entry name" value="CALCIUM-ACTIVATED CHLORIDE CHANNEL REGULATOR"/>
    <property type="match status" value="1"/>
</dbReference>
<dbReference type="Proteomes" id="UP001431209">
    <property type="component" value="Unassembled WGS sequence"/>
</dbReference>
<keyword evidence="2" id="KW-0732">Signal</keyword>
<reference evidence="4 5" key="1">
    <citation type="submission" date="2024-03" db="EMBL/GenBank/DDBJ databases">
        <title>The Acrasis kona genome and developmental transcriptomes reveal deep origins of eukaryotic multicellular pathways.</title>
        <authorList>
            <person name="Sheikh S."/>
            <person name="Fu C.-J."/>
            <person name="Brown M.W."/>
            <person name="Baldauf S.L."/>
        </authorList>
    </citation>
    <scope>NUCLEOTIDE SEQUENCE [LARGE SCALE GENOMIC DNA]</scope>
    <source>
        <strain evidence="4 5">ATCC MYA-3509</strain>
    </source>
</reference>
<sequence>MKVVLLLSLISCYSLASAISLTSTTEFSNVTIHDTGLFLMATIKTPTFKPDNKRMPVHLTLVIDRSGSMYDKMELVQKSILFIANRLDSNDRLSLITFDDRVEVLFQNIIPPQDKILLEGEVRSITSRGSTDLGSGLKSGLFSSFQSPSDLLKSVIVFTDGYANVGATHKPEFEQILREMKDEYGSLPKIHTFGYGEHDVGILTTISEIGNGRYYKLSNSRDIADAFSGCYGIELFTIAQDAKLKVEMADGVSFMHMSSSYERISDNEYLLGDLIMDERKDIVMQVNLREVPNELQAQDIVKFTLSYKDVSGLENSIHHTASVDRLLSNLSHKSNTDVKLQKLRTNHAQKLEQANKAASSGDYNTASKVLDEYKNSIEEEKEEEEEEEEEIKSFRNIMKSDAEKTKHASKDANSWNIARPQVTSIATEHSKQRASVASSMYSNYQQKELLQHHPDKFREDDEL</sequence>
<name>A0AAW2YSZ4_9EUKA</name>
<organism evidence="4 5">
    <name type="scientific">Acrasis kona</name>
    <dbReference type="NCBI Taxonomy" id="1008807"/>
    <lineage>
        <taxon>Eukaryota</taxon>
        <taxon>Discoba</taxon>
        <taxon>Heterolobosea</taxon>
        <taxon>Tetramitia</taxon>
        <taxon>Eutetramitia</taxon>
        <taxon>Acrasidae</taxon>
        <taxon>Acrasis</taxon>
    </lineage>
</organism>
<dbReference type="AlphaFoldDB" id="A0AAW2YSZ4"/>
<feature type="region of interest" description="Disordered" evidence="1">
    <location>
        <begin position="377"/>
        <end position="419"/>
    </location>
</feature>
<evidence type="ECO:0000259" key="3">
    <source>
        <dbReference type="PROSITE" id="PS50234"/>
    </source>
</evidence>
<proteinExistence type="predicted"/>
<dbReference type="SMART" id="SM00327">
    <property type="entry name" value="VWA"/>
    <property type="match status" value="1"/>
</dbReference>
<dbReference type="InterPro" id="IPR036465">
    <property type="entry name" value="vWFA_dom_sf"/>
</dbReference>
<gene>
    <name evidence="4" type="ORF">AKO1_007223</name>
</gene>
<dbReference type="PANTHER" id="PTHR10579:SF43">
    <property type="entry name" value="ZINC FINGER (C3HC4-TYPE RING FINGER) FAMILY PROTEIN"/>
    <property type="match status" value="1"/>
</dbReference>
<dbReference type="Gene3D" id="3.40.50.410">
    <property type="entry name" value="von Willebrand factor, type A domain"/>
    <property type="match status" value="1"/>
</dbReference>
<protein>
    <recommendedName>
        <fullName evidence="3">VWFA domain-containing protein</fullName>
    </recommendedName>
</protein>
<dbReference type="Pfam" id="PF00092">
    <property type="entry name" value="VWA"/>
    <property type="match status" value="1"/>
</dbReference>
<comment type="caution">
    <text evidence="4">The sequence shown here is derived from an EMBL/GenBank/DDBJ whole genome shotgun (WGS) entry which is preliminary data.</text>
</comment>
<feature type="compositionally biased region" description="Basic and acidic residues" evidence="1">
    <location>
        <begin position="398"/>
        <end position="410"/>
    </location>
</feature>
<dbReference type="SUPFAM" id="SSF53300">
    <property type="entry name" value="vWA-like"/>
    <property type="match status" value="1"/>
</dbReference>
<dbReference type="PROSITE" id="PS50234">
    <property type="entry name" value="VWFA"/>
    <property type="match status" value="1"/>
</dbReference>
<feature type="signal peptide" evidence="2">
    <location>
        <begin position="1"/>
        <end position="18"/>
    </location>
</feature>
<feature type="compositionally biased region" description="Acidic residues" evidence="1">
    <location>
        <begin position="379"/>
        <end position="390"/>
    </location>
</feature>
<dbReference type="InterPro" id="IPR002035">
    <property type="entry name" value="VWF_A"/>
</dbReference>
<evidence type="ECO:0000313" key="4">
    <source>
        <dbReference type="EMBL" id="KAL0480199.1"/>
    </source>
</evidence>
<accession>A0AAW2YSZ4</accession>
<evidence type="ECO:0000313" key="5">
    <source>
        <dbReference type="Proteomes" id="UP001431209"/>
    </source>
</evidence>
<feature type="chain" id="PRO_5044002671" description="VWFA domain-containing protein" evidence="2">
    <location>
        <begin position="19"/>
        <end position="463"/>
    </location>
</feature>
<feature type="domain" description="VWFA" evidence="3">
    <location>
        <begin position="58"/>
        <end position="230"/>
    </location>
</feature>
<keyword evidence="5" id="KW-1185">Reference proteome</keyword>
<dbReference type="InterPro" id="IPR051266">
    <property type="entry name" value="CLCR"/>
</dbReference>